<dbReference type="InterPro" id="IPR051156">
    <property type="entry name" value="Mito/Outer_Membr_Metalloprot"/>
</dbReference>
<comment type="cofactor">
    <cofactor evidence="1">
        <name>Zn(2+)</name>
        <dbReference type="ChEBI" id="CHEBI:29105"/>
    </cofactor>
</comment>
<dbReference type="GO" id="GO:0004222">
    <property type="term" value="F:metalloendopeptidase activity"/>
    <property type="evidence" value="ECO:0007669"/>
    <property type="project" value="InterPro"/>
</dbReference>
<dbReference type="InterPro" id="IPR001915">
    <property type="entry name" value="Peptidase_M48"/>
</dbReference>
<dbReference type="PANTHER" id="PTHR22726">
    <property type="entry name" value="METALLOENDOPEPTIDASE OMA1"/>
    <property type="match status" value="1"/>
</dbReference>
<evidence type="ECO:0000259" key="7">
    <source>
        <dbReference type="Pfam" id="PF01435"/>
    </source>
</evidence>
<keyword evidence="4" id="KW-0378">Hydrolase</keyword>
<evidence type="ECO:0000256" key="3">
    <source>
        <dbReference type="ARBA" id="ARBA00022723"/>
    </source>
</evidence>
<dbReference type="GO" id="GO:0051603">
    <property type="term" value="P:proteolysis involved in protein catabolic process"/>
    <property type="evidence" value="ECO:0007669"/>
    <property type="project" value="TreeGrafter"/>
</dbReference>
<evidence type="ECO:0000256" key="4">
    <source>
        <dbReference type="ARBA" id="ARBA00022801"/>
    </source>
</evidence>
<keyword evidence="6" id="KW-0482">Metalloprotease</keyword>
<dbReference type="PANTHER" id="PTHR22726:SF24">
    <property type="entry name" value="M48 FAMILY METALLOPEPTIDASE"/>
    <property type="match status" value="1"/>
</dbReference>
<reference evidence="10" key="1">
    <citation type="submission" date="2019-02" db="EMBL/GenBank/DDBJ databases">
        <authorList>
            <person name="Gruber-Vodicka R. H."/>
            <person name="Seah K. B. B."/>
        </authorList>
    </citation>
    <scope>NUCLEOTIDE SEQUENCE</scope>
    <source>
        <strain evidence="9">BECK_BZ163</strain>
        <strain evidence="10">BECK_BZ164</strain>
        <strain evidence="8">BECK_BZ165</strain>
    </source>
</reference>
<evidence type="ECO:0000256" key="6">
    <source>
        <dbReference type="ARBA" id="ARBA00023049"/>
    </source>
</evidence>
<gene>
    <name evidence="9" type="ORF">BECKFM1743A_GA0114220_1006210</name>
    <name evidence="10" type="ORF">BECKFM1743B_GA0114221_1004512</name>
    <name evidence="8" type="ORF">BECKFM1743C_GA0114222_1004712</name>
</gene>
<keyword evidence="3" id="KW-0479">Metal-binding</keyword>
<evidence type="ECO:0000313" key="9">
    <source>
        <dbReference type="EMBL" id="VFJ48737.1"/>
    </source>
</evidence>
<accession>A0A450VS46</accession>
<dbReference type="GO" id="GO:0046872">
    <property type="term" value="F:metal ion binding"/>
    <property type="evidence" value="ECO:0007669"/>
    <property type="project" value="UniProtKB-KW"/>
</dbReference>
<dbReference type="AlphaFoldDB" id="A0A450VS46"/>
<evidence type="ECO:0000256" key="1">
    <source>
        <dbReference type="ARBA" id="ARBA00001947"/>
    </source>
</evidence>
<protein>
    <submittedName>
        <fullName evidence="10">Zn-dependent protease</fullName>
    </submittedName>
</protein>
<dbReference type="Pfam" id="PF01435">
    <property type="entry name" value="Peptidase_M48"/>
    <property type="match status" value="1"/>
</dbReference>
<keyword evidence="5" id="KW-0862">Zinc</keyword>
<evidence type="ECO:0000313" key="10">
    <source>
        <dbReference type="EMBL" id="VFK07598.1"/>
    </source>
</evidence>
<dbReference type="EMBL" id="CAADFA010000047">
    <property type="protein sequence ID" value="VFJ47602.1"/>
    <property type="molecule type" value="Genomic_DNA"/>
</dbReference>
<proteinExistence type="predicted"/>
<dbReference type="GO" id="GO:0016020">
    <property type="term" value="C:membrane"/>
    <property type="evidence" value="ECO:0007669"/>
    <property type="project" value="TreeGrafter"/>
</dbReference>
<evidence type="ECO:0000256" key="5">
    <source>
        <dbReference type="ARBA" id="ARBA00022833"/>
    </source>
</evidence>
<dbReference type="EMBL" id="CAADEZ010000062">
    <property type="protein sequence ID" value="VFJ48737.1"/>
    <property type="molecule type" value="Genomic_DNA"/>
</dbReference>
<feature type="domain" description="Peptidase M48" evidence="7">
    <location>
        <begin position="54"/>
        <end position="243"/>
    </location>
</feature>
<evidence type="ECO:0000313" key="8">
    <source>
        <dbReference type="EMBL" id="VFJ47602.1"/>
    </source>
</evidence>
<name>A0A450VS46_9GAMM</name>
<dbReference type="EMBL" id="CAADFL010000045">
    <property type="protein sequence ID" value="VFK07598.1"/>
    <property type="molecule type" value="Genomic_DNA"/>
</dbReference>
<sequence>MIFSLALVAGGCAQNPVSGKSEFVLMSESDELRLGRASHGEIIEEYGRYDNSELQAYVQRIGERITSRSHRPGLVYRFTVLDSEEVNAFALPGGYIYITRGLLAYLNSEAELAAVLGHEAGHVTARHSVRRYTAQQAASMGFTLGSVFLPELRTTGASDLFSLIGNALLSGYGREHELEADRLGAEYLAKSGYNPQAMIGVIRVLKNHETFEKQRAKAENREPNVYHGLFSTHPDNDTRLKEVIGQANVFLKSGTSRIVGRNKFLTELDGLVFGPSTRNGVLRGNTFYHQDLDLTLTFPTGWRVDNHPDRLTARPRTNDALLQITIQDINRRLLPREFLRDRLKLKDLRNGEQVYAGNLPGYTGTLEVKTSSGRQSGRVIVIYYRNNAYIFLGAAQNEEKRRRRDPDFLAVARSVRAMTRAERPLAEAQRIFLLQVKSRTRYAELAKKSPILNYPTEQLRLLNGHYPRGEPYPGDWIKLVR</sequence>
<evidence type="ECO:0000256" key="2">
    <source>
        <dbReference type="ARBA" id="ARBA00022670"/>
    </source>
</evidence>
<dbReference type="Gene3D" id="3.30.2010.10">
    <property type="entry name" value="Metalloproteases ('zincins'), catalytic domain"/>
    <property type="match status" value="1"/>
</dbReference>
<organism evidence="10">
    <name type="scientific">Candidatus Kentrum sp. FM</name>
    <dbReference type="NCBI Taxonomy" id="2126340"/>
    <lineage>
        <taxon>Bacteria</taxon>
        <taxon>Pseudomonadati</taxon>
        <taxon>Pseudomonadota</taxon>
        <taxon>Gammaproteobacteria</taxon>
        <taxon>Candidatus Kentrum</taxon>
    </lineage>
</organism>
<keyword evidence="2 10" id="KW-0645">Protease</keyword>
<dbReference type="CDD" id="cd07333">
    <property type="entry name" value="M48C_bepA_like"/>
    <property type="match status" value="1"/>
</dbReference>